<keyword evidence="1" id="KW-0645">Protease</keyword>
<protein>
    <submittedName>
        <fullName evidence="5">RNA-directed DNA polymerase</fullName>
    </submittedName>
</protein>
<reference evidence="5" key="1">
    <citation type="journal article" date="2022" name="Int. J. Mol. Sci.">
        <title>Draft Genome of Tanacetum Coccineum: Genomic Comparison of Closely Related Tanacetum-Family Plants.</title>
        <authorList>
            <person name="Yamashiro T."/>
            <person name="Shiraishi A."/>
            <person name="Nakayama K."/>
            <person name="Satake H."/>
        </authorList>
    </citation>
    <scope>NUCLEOTIDE SEQUENCE</scope>
</reference>
<keyword evidence="2" id="KW-0862">Zinc</keyword>
<name>A0ABQ5J8A7_9ASTR</name>
<evidence type="ECO:0000313" key="6">
    <source>
        <dbReference type="Proteomes" id="UP001151760"/>
    </source>
</evidence>
<dbReference type="EMBL" id="BQNB010021625">
    <property type="protein sequence ID" value="GJU08361.1"/>
    <property type="molecule type" value="Genomic_DNA"/>
</dbReference>
<dbReference type="PANTHER" id="PTHR37610">
    <property type="entry name" value="CCHC-TYPE DOMAIN-CONTAINING PROTEIN"/>
    <property type="match status" value="1"/>
</dbReference>
<feature type="domain" description="CCHC-type" evidence="4">
    <location>
        <begin position="249"/>
        <end position="262"/>
    </location>
</feature>
<organism evidence="5 6">
    <name type="scientific">Tanacetum coccineum</name>
    <dbReference type="NCBI Taxonomy" id="301880"/>
    <lineage>
        <taxon>Eukaryota</taxon>
        <taxon>Viridiplantae</taxon>
        <taxon>Streptophyta</taxon>
        <taxon>Embryophyta</taxon>
        <taxon>Tracheophyta</taxon>
        <taxon>Spermatophyta</taxon>
        <taxon>Magnoliopsida</taxon>
        <taxon>eudicotyledons</taxon>
        <taxon>Gunneridae</taxon>
        <taxon>Pentapetalae</taxon>
        <taxon>asterids</taxon>
        <taxon>campanulids</taxon>
        <taxon>Asterales</taxon>
        <taxon>Asteraceae</taxon>
        <taxon>Asteroideae</taxon>
        <taxon>Anthemideae</taxon>
        <taxon>Anthemidinae</taxon>
        <taxon>Tanacetum</taxon>
    </lineage>
</organism>
<gene>
    <name evidence="5" type="ORF">Tco_1124791</name>
</gene>
<evidence type="ECO:0000256" key="1">
    <source>
        <dbReference type="ARBA" id="ARBA00022750"/>
    </source>
</evidence>
<evidence type="ECO:0000313" key="5">
    <source>
        <dbReference type="EMBL" id="GJU08361.1"/>
    </source>
</evidence>
<proteinExistence type="predicted"/>
<dbReference type="Pfam" id="PF13976">
    <property type="entry name" value="gag_pre-integrs"/>
    <property type="match status" value="1"/>
</dbReference>
<accession>A0ABQ5J8A7</accession>
<sequence length="944" mass="107685">MARVMDRRTGKCWAEDNNFNDWVQEMTNFLFAKNKIGFVDGSIKKPESTSKDYMAWMRCDAMVKGWLTTAMEKEIRASVKYANTAAWKDLKERFGKESAPRAYELKHILNVTRQDGVTVSAYFTKLRRIWDEINTVLLTPRCTCNGCKCEVGKKLVELKEKERLYEFLLGLDSDFDVIRTQILAMKPTPSLSNSYHMVAEDEHQRNVTIGKKTTTEMAALQVNRKENRPQKKSWQKNEKGGSTSKTENCTNCGKDGHSREGCFELIGYPDWWPRKARKENFKPKAAFVDPVSSPIHGLTNEQYDMFLKFFGDCKKQNQEQQTPQANMACTFDDKGYWGAMDSGATEHMIYQKEQTPQANMACTFDDKGYWGAMDSGATEHMIYQKEVLGNVTTNENETPVTVANGIDVPVKGNGDVFLKGGIKINGLSVRRLTRDLYCAITFFPDFFVMQGLRTRSLIGAGNCINGLYRMGVLRRERKAMAVTSNTWHKRLGHSSNVKLSHVNLFRNINFNSENNVCDSCNRAKFTKLPFPNSSIKTIDQFRHVKFIEESFPFSGNDPNDHQEISKASEKEFEDWLLIRGGSAPTSPPTSSAPAQDDEIVHEIDHHVTSEDDLSRHHENYKPNGDIERYKARLIAKGFTQQEGVDYHDTFASVAKLATMRTLLTLAVKRDWFIHQLDVNNTFLHGDLEEEVYMKIPQGFKSEKETRVCRLRKSIYGLKQAYQNWYHKKALVEMGYTQSIVDPSLFIYKSDMAYVAALIYVDDVIIVGDNMNKIQATKTELNHRFTIKYLGTLKYFLGIEVVRTRDGIVLSQRKYTLDILRDMGLEGCRPSAFPMEQAPSRRCLSCRALPQDHLRTRDSVTKKGGTQVISYCDSDWMGCPFTRRSRTGYLLMLGGAPVSLKSKKQSVVSESSAEAEYLAMATTVSEVLWFRWLLTELDAPQNVVL</sequence>
<keyword evidence="6" id="KW-1185">Reference proteome</keyword>
<dbReference type="PANTHER" id="PTHR37610:SF95">
    <property type="entry name" value="GAG-POLYPEPTIDE OF LTR COPIA-TYPE-RELATED"/>
    <property type="match status" value="1"/>
</dbReference>
<dbReference type="Pfam" id="PF22936">
    <property type="entry name" value="Pol_BBD"/>
    <property type="match status" value="1"/>
</dbReference>
<dbReference type="GO" id="GO:0003964">
    <property type="term" value="F:RNA-directed DNA polymerase activity"/>
    <property type="evidence" value="ECO:0007669"/>
    <property type="project" value="UniProtKB-KW"/>
</dbReference>
<dbReference type="InterPro" id="IPR025724">
    <property type="entry name" value="GAG-pre-integrase_dom"/>
</dbReference>
<keyword evidence="1" id="KW-0064">Aspartyl protease</keyword>
<feature type="region of interest" description="Disordered" evidence="3">
    <location>
        <begin position="223"/>
        <end position="251"/>
    </location>
</feature>
<comment type="caution">
    <text evidence="5">The sequence shown here is derived from an EMBL/GenBank/DDBJ whole genome shotgun (WGS) entry which is preliminary data.</text>
</comment>
<reference evidence="5" key="2">
    <citation type="submission" date="2022-01" db="EMBL/GenBank/DDBJ databases">
        <authorList>
            <person name="Yamashiro T."/>
            <person name="Shiraishi A."/>
            <person name="Satake H."/>
            <person name="Nakayama K."/>
        </authorList>
    </citation>
    <scope>NUCLEOTIDE SEQUENCE</scope>
</reference>
<dbReference type="InterPro" id="IPR013103">
    <property type="entry name" value="RVT_2"/>
</dbReference>
<keyword evidence="1" id="KW-0378">Hydrolase</keyword>
<evidence type="ECO:0000259" key="4">
    <source>
        <dbReference type="PROSITE" id="PS50158"/>
    </source>
</evidence>
<keyword evidence="2" id="KW-0863">Zinc-finger</keyword>
<keyword evidence="5" id="KW-0695">RNA-directed DNA polymerase</keyword>
<dbReference type="InterPro" id="IPR043502">
    <property type="entry name" value="DNA/RNA_pol_sf"/>
</dbReference>
<evidence type="ECO:0000256" key="3">
    <source>
        <dbReference type="SAM" id="MobiDB-lite"/>
    </source>
</evidence>
<dbReference type="CDD" id="cd09272">
    <property type="entry name" value="RNase_HI_RT_Ty1"/>
    <property type="match status" value="1"/>
</dbReference>
<keyword evidence="2" id="KW-0479">Metal-binding</keyword>
<dbReference type="InterPro" id="IPR001878">
    <property type="entry name" value="Znf_CCHC"/>
</dbReference>
<dbReference type="Pfam" id="PF07727">
    <property type="entry name" value="RVT_2"/>
    <property type="match status" value="1"/>
</dbReference>
<keyword evidence="5" id="KW-0548">Nucleotidyltransferase</keyword>
<dbReference type="Pfam" id="PF14244">
    <property type="entry name" value="Retrotran_gag_3"/>
    <property type="match status" value="1"/>
</dbReference>
<dbReference type="PROSITE" id="PS50158">
    <property type="entry name" value="ZF_CCHC"/>
    <property type="match status" value="1"/>
</dbReference>
<dbReference type="InterPro" id="IPR029472">
    <property type="entry name" value="Copia-like_N"/>
</dbReference>
<dbReference type="InterPro" id="IPR054722">
    <property type="entry name" value="PolX-like_BBD"/>
</dbReference>
<dbReference type="SUPFAM" id="SSF56672">
    <property type="entry name" value="DNA/RNA polymerases"/>
    <property type="match status" value="1"/>
</dbReference>
<dbReference type="Proteomes" id="UP001151760">
    <property type="component" value="Unassembled WGS sequence"/>
</dbReference>
<evidence type="ECO:0000256" key="2">
    <source>
        <dbReference type="PROSITE-ProRule" id="PRU00047"/>
    </source>
</evidence>
<feature type="compositionally biased region" description="Polar residues" evidence="3">
    <location>
        <begin position="240"/>
        <end position="251"/>
    </location>
</feature>
<feature type="compositionally biased region" description="Basic and acidic residues" evidence="3">
    <location>
        <begin position="223"/>
        <end position="239"/>
    </location>
</feature>
<keyword evidence="5" id="KW-0808">Transferase</keyword>